<dbReference type="RefSeq" id="WP_068242277.1">
    <property type="nucleotide sequence ID" value="NZ_LPUY01000054.1"/>
</dbReference>
<name>A0A132BYQ1_9RHOB</name>
<accession>A0A132BYQ1</accession>
<dbReference type="EC" id="2.1.1.-" evidence="1"/>
<protein>
    <submittedName>
        <fullName evidence="1">Putative methyltransferase YcgJ</fullName>
        <ecNumber evidence="1">2.1.1.-</ecNumber>
    </submittedName>
</protein>
<dbReference type="GO" id="GO:0032259">
    <property type="term" value="P:methylation"/>
    <property type="evidence" value="ECO:0007669"/>
    <property type="project" value="UniProtKB-KW"/>
</dbReference>
<proteinExistence type="predicted"/>
<dbReference type="Gene3D" id="3.40.50.150">
    <property type="entry name" value="Vaccinia Virus protein VP39"/>
    <property type="match status" value="1"/>
</dbReference>
<keyword evidence="1" id="KW-0808">Transferase</keyword>
<evidence type="ECO:0000313" key="1">
    <source>
        <dbReference type="EMBL" id="KUP93326.1"/>
    </source>
</evidence>
<dbReference type="CDD" id="cd02440">
    <property type="entry name" value="AdoMet_MTases"/>
    <property type="match status" value="1"/>
</dbReference>
<dbReference type="GO" id="GO:0008168">
    <property type="term" value="F:methyltransferase activity"/>
    <property type="evidence" value="ECO:0007669"/>
    <property type="project" value="UniProtKB-KW"/>
</dbReference>
<comment type="caution">
    <text evidence="1">The sequence shown here is derived from an EMBL/GenBank/DDBJ whole genome shotgun (WGS) entry which is preliminary data.</text>
</comment>
<dbReference type="Proteomes" id="UP000068382">
    <property type="component" value="Unassembled WGS sequence"/>
</dbReference>
<dbReference type="PANTHER" id="PTHR43861:SF1">
    <property type="entry name" value="TRANS-ACONITATE 2-METHYLTRANSFERASE"/>
    <property type="match status" value="1"/>
</dbReference>
<dbReference type="EMBL" id="LPUY01000054">
    <property type="protein sequence ID" value="KUP93326.1"/>
    <property type="molecule type" value="Genomic_DNA"/>
</dbReference>
<organism evidence="1 2">
    <name type="scientific">Tritonibacter horizontis</name>
    <dbReference type="NCBI Taxonomy" id="1768241"/>
    <lineage>
        <taxon>Bacteria</taxon>
        <taxon>Pseudomonadati</taxon>
        <taxon>Pseudomonadota</taxon>
        <taxon>Alphaproteobacteria</taxon>
        <taxon>Rhodobacterales</taxon>
        <taxon>Paracoccaceae</taxon>
        <taxon>Tritonibacter</taxon>
    </lineage>
</organism>
<sequence length="211" mass="23141">MPADALFWDKIAEKYSCSPISDMAAYDRTLERVTHYLRPDHRVLELGCGTGTTAVKLAPHVADMIATDVSQKMVDIGIGRAREAGVGNLRFAVAQPGTAPEGPFDVVTGFNLFHLLADQDQILEAVRQRLKPGGMFISKTPCLSDTRSAVKRLAIRLALPVMQRLGKAPSVVQFMTVAAWQRQIEAAGFEIVETGSYPDDIPNRFVVARRC</sequence>
<reference evidence="1 2" key="1">
    <citation type="submission" date="2015-12" db="EMBL/GenBank/DDBJ databases">
        <title>Genome sequence of the marine Rhodobacteraceae strain O3.65, Candidatus Tritonibacter horizontis.</title>
        <authorList>
            <person name="Poehlein A."/>
            <person name="Giebel H.A."/>
            <person name="Voget S."/>
            <person name="Brinkhoff T."/>
        </authorList>
    </citation>
    <scope>NUCLEOTIDE SEQUENCE [LARGE SCALE GENOMIC DNA]</scope>
    <source>
        <strain evidence="1 2">O3.65</strain>
    </source>
</reference>
<dbReference type="Pfam" id="PF13489">
    <property type="entry name" value="Methyltransf_23"/>
    <property type="match status" value="1"/>
</dbReference>
<gene>
    <name evidence="1" type="primary">ycgJ_2</name>
    <name evidence="1" type="ORF">TRIHO_18230</name>
</gene>
<dbReference type="AlphaFoldDB" id="A0A132BYQ1"/>
<keyword evidence="1" id="KW-0489">Methyltransferase</keyword>
<dbReference type="InterPro" id="IPR029063">
    <property type="entry name" value="SAM-dependent_MTases_sf"/>
</dbReference>
<dbReference type="OrthoDB" id="5642573at2"/>
<dbReference type="PANTHER" id="PTHR43861">
    <property type="entry name" value="TRANS-ACONITATE 2-METHYLTRANSFERASE-RELATED"/>
    <property type="match status" value="1"/>
</dbReference>
<evidence type="ECO:0000313" key="2">
    <source>
        <dbReference type="Proteomes" id="UP000068382"/>
    </source>
</evidence>
<keyword evidence="2" id="KW-1185">Reference proteome</keyword>
<dbReference type="SUPFAM" id="SSF53335">
    <property type="entry name" value="S-adenosyl-L-methionine-dependent methyltransferases"/>
    <property type="match status" value="1"/>
</dbReference>